<evidence type="ECO:0000313" key="11">
    <source>
        <dbReference type="Proteomes" id="UP000434604"/>
    </source>
</evidence>
<evidence type="ECO:0000313" key="4">
    <source>
        <dbReference type="EMBL" id="MCA4706525.1"/>
    </source>
</evidence>
<dbReference type="Proteomes" id="UP000196036">
    <property type="component" value="Unassembled WGS sequence"/>
</dbReference>
<dbReference type="EMBL" id="QSQU01000020">
    <property type="protein sequence ID" value="RGK60872.1"/>
    <property type="molecule type" value="Genomic_DNA"/>
</dbReference>
<dbReference type="Proteomes" id="UP000283369">
    <property type="component" value="Unassembled WGS sequence"/>
</dbReference>
<dbReference type="Pfam" id="PF24705">
    <property type="entry name" value="DUF7668"/>
    <property type="match status" value="1"/>
</dbReference>
<feature type="domain" description="DUF7668" evidence="1">
    <location>
        <begin position="17"/>
        <end position="108"/>
    </location>
</feature>
<evidence type="ECO:0000313" key="6">
    <source>
        <dbReference type="EMBL" id="RGK60872.1"/>
    </source>
</evidence>
<dbReference type="EMBL" id="NFLW01000067">
    <property type="protein sequence ID" value="OUQ62204.1"/>
    <property type="molecule type" value="Genomic_DNA"/>
</dbReference>
<evidence type="ECO:0000313" key="12">
    <source>
        <dbReference type="Proteomes" id="UP000474077"/>
    </source>
</evidence>
<sequence length="109" mass="12677">MASIEEYKKRIQEFIYCLVRKDYQAVNNLMLANSVPIQDIRRVIEEYGCTIIPLPVKAFDLALSYQISDKQVDIYIPLWSEEEGQSDLTLSLSCFKNENKIKINDLEVL</sequence>
<dbReference type="Proteomes" id="UP000261210">
    <property type="component" value="Unassembled WGS sequence"/>
</dbReference>
<evidence type="ECO:0000313" key="8">
    <source>
        <dbReference type="Proteomes" id="UP000196036"/>
    </source>
</evidence>
<evidence type="ECO:0000313" key="3">
    <source>
        <dbReference type="EMBL" id="KAB6144680.1"/>
    </source>
</evidence>
<comment type="caution">
    <text evidence="5">The sequence shown here is derived from an EMBL/GenBank/DDBJ whole genome shotgun (WGS) entry which is preliminary data.</text>
</comment>
<reference evidence="8" key="1">
    <citation type="submission" date="2017-04" db="EMBL/GenBank/DDBJ databases">
        <title>Function of individual gut microbiota members based on whole genome sequencing of pure cultures obtained from chicken caecum.</title>
        <authorList>
            <person name="Medvecky M."/>
            <person name="Cejkova D."/>
            <person name="Polansky O."/>
            <person name="Karasova D."/>
            <person name="Kubasova T."/>
            <person name="Cizek A."/>
            <person name="Rychlik I."/>
        </authorList>
    </citation>
    <scope>NUCLEOTIDE SEQUENCE [LARGE SCALE GENOMIC DNA]</scope>
    <source>
        <strain evidence="8">An109</strain>
    </source>
</reference>
<dbReference type="AlphaFoldDB" id="A0A1Y4UZ69"/>
<gene>
    <name evidence="5" type="ORF">B5E52_21730</name>
    <name evidence="7" type="ORF">DWW25_19730</name>
    <name evidence="6" type="ORF">DXD03_14145</name>
    <name evidence="3" type="ORF">GA398_18775</name>
    <name evidence="2" type="ORF">GA560_06360</name>
    <name evidence="4" type="ORF">LD004_23275</name>
</gene>
<proteinExistence type="predicted"/>
<dbReference type="EMBL" id="QRYV01000057">
    <property type="protein sequence ID" value="RGV08079.1"/>
    <property type="molecule type" value="Genomic_DNA"/>
</dbReference>
<evidence type="ECO:0000313" key="10">
    <source>
        <dbReference type="Proteomes" id="UP000283369"/>
    </source>
</evidence>
<reference evidence="4" key="5">
    <citation type="submission" date="2023-08" db="EMBL/GenBank/DDBJ databases">
        <title>Mucin Metabolism Genes Underlie the Key Renovations of Bacteroides xylanisolvens Genomes in Captive Great Apes.</title>
        <authorList>
            <person name="Nishida A.H."/>
        </authorList>
    </citation>
    <scope>NUCLEOTIDE SEQUENCE</scope>
    <source>
        <strain evidence="4">P13.H9</strain>
    </source>
</reference>
<evidence type="ECO:0000313" key="2">
    <source>
        <dbReference type="EMBL" id="KAB6084852.1"/>
    </source>
</evidence>
<name>A0A1Y4UZ69_9BACE</name>
<dbReference type="GeneID" id="93557396"/>
<dbReference type="Proteomes" id="UP000474077">
    <property type="component" value="Unassembled WGS sequence"/>
</dbReference>
<protein>
    <recommendedName>
        <fullName evidence="1">DUF7668 domain-containing protein</fullName>
    </recommendedName>
</protein>
<dbReference type="Proteomes" id="UP000434604">
    <property type="component" value="Unassembled WGS sequence"/>
</dbReference>
<evidence type="ECO:0000313" key="5">
    <source>
        <dbReference type="EMBL" id="OUQ62204.1"/>
    </source>
</evidence>
<organism evidence="5 8">
    <name type="scientific">Bacteroides xylanisolvens</name>
    <dbReference type="NCBI Taxonomy" id="371601"/>
    <lineage>
        <taxon>Bacteria</taxon>
        <taxon>Pseudomonadati</taxon>
        <taxon>Bacteroidota</taxon>
        <taxon>Bacteroidia</taxon>
        <taxon>Bacteroidales</taxon>
        <taxon>Bacteroidaceae</taxon>
        <taxon>Bacteroides</taxon>
    </lineage>
</organism>
<reference evidence="11 12" key="4">
    <citation type="journal article" date="2019" name="Nat. Med.">
        <title>A library of human gut bacterial isolates paired with longitudinal multiomics data enables mechanistic microbiome research.</title>
        <authorList>
            <person name="Poyet M."/>
            <person name="Groussin M."/>
            <person name="Gibbons S.M."/>
            <person name="Avila-Pacheco J."/>
            <person name="Jiang X."/>
            <person name="Kearney S.M."/>
            <person name="Perrotta A.R."/>
            <person name="Berdy B."/>
            <person name="Zhao S."/>
            <person name="Lieberman T.D."/>
            <person name="Swanson P.K."/>
            <person name="Smith M."/>
            <person name="Roesemann S."/>
            <person name="Alexander J.E."/>
            <person name="Rich S.A."/>
            <person name="Livny J."/>
            <person name="Vlamakis H."/>
            <person name="Clish C."/>
            <person name="Bullock K."/>
            <person name="Deik A."/>
            <person name="Scott J."/>
            <person name="Pierce K.A."/>
            <person name="Xavier R.J."/>
            <person name="Alm E.J."/>
        </authorList>
    </citation>
    <scope>NUCLEOTIDE SEQUENCE [LARGE SCALE GENOMIC DNA]</scope>
    <source>
        <strain evidence="3 11">BIOML-A58</strain>
        <strain evidence="2 12">BIOML-A73</strain>
    </source>
</reference>
<dbReference type="Proteomes" id="UP001198461">
    <property type="component" value="Unassembled WGS sequence"/>
</dbReference>
<evidence type="ECO:0000313" key="7">
    <source>
        <dbReference type="EMBL" id="RGV08079.1"/>
    </source>
</evidence>
<dbReference type="EMBL" id="WDED01000033">
    <property type="protein sequence ID" value="KAB6144680.1"/>
    <property type="molecule type" value="Genomic_DNA"/>
</dbReference>
<dbReference type="EMBL" id="JAIWYE010000039">
    <property type="protein sequence ID" value="MCA4706525.1"/>
    <property type="molecule type" value="Genomic_DNA"/>
</dbReference>
<reference evidence="5" key="2">
    <citation type="journal article" date="2018" name="BMC Genomics">
        <title>Whole genome sequencing and function prediction of 133 gut anaerobes isolated from chicken caecum in pure cultures.</title>
        <authorList>
            <person name="Medvecky M."/>
            <person name="Cejkova D."/>
            <person name="Polansky O."/>
            <person name="Karasova D."/>
            <person name="Kubasova T."/>
            <person name="Cizek A."/>
            <person name="Rychlik I."/>
        </authorList>
    </citation>
    <scope>NUCLEOTIDE SEQUENCE</scope>
    <source>
        <strain evidence="5">An109</strain>
    </source>
</reference>
<evidence type="ECO:0000313" key="9">
    <source>
        <dbReference type="Proteomes" id="UP000261210"/>
    </source>
</evidence>
<dbReference type="RefSeq" id="WP_008025567.1">
    <property type="nucleotide sequence ID" value="NZ_BAABZH010000002.1"/>
</dbReference>
<dbReference type="InterPro" id="IPR056085">
    <property type="entry name" value="DUF7668"/>
</dbReference>
<dbReference type="EMBL" id="WDER01000012">
    <property type="protein sequence ID" value="KAB6084852.1"/>
    <property type="molecule type" value="Genomic_DNA"/>
</dbReference>
<accession>A0A1Y4UZ69</accession>
<evidence type="ECO:0000259" key="1">
    <source>
        <dbReference type="Pfam" id="PF24705"/>
    </source>
</evidence>
<reference evidence="9 10" key="3">
    <citation type="submission" date="2018-08" db="EMBL/GenBank/DDBJ databases">
        <title>A genome reference for cultivated species of the human gut microbiota.</title>
        <authorList>
            <person name="Zou Y."/>
            <person name="Xue W."/>
            <person name="Luo G."/>
        </authorList>
    </citation>
    <scope>NUCLEOTIDE SEQUENCE [LARGE SCALE GENOMIC DNA]</scope>
    <source>
        <strain evidence="7 10">AF14-7</strain>
        <strain evidence="6 9">TF10-34</strain>
    </source>
</reference>